<sequence length="161" mass="17631">MDPADPAQVRVALEQQGALLGHHQAHLDTVTENIQTLASSVANLTMGGFRRVATDGPKIPPPVFNHPPPYPTSDFEPEAMQINRTRLTKAERERRMATRACLYCGPTWALRRKLPGKSQTPTSESRSTSGHYSGGTLLQETHLPSGHSRVGRSTAQVFCPH</sequence>
<evidence type="ECO:0000256" key="1">
    <source>
        <dbReference type="SAM" id="MobiDB-lite"/>
    </source>
</evidence>
<feature type="region of interest" description="Disordered" evidence="1">
    <location>
        <begin position="113"/>
        <end position="161"/>
    </location>
</feature>
<evidence type="ECO:0000313" key="3">
    <source>
        <dbReference type="Proteomes" id="UP001152622"/>
    </source>
</evidence>
<protein>
    <submittedName>
        <fullName evidence="2">Uncharacterized protein</fullName>
    </submittedName>
</protein>
<comment type="caution">
    <text evidence="2">The sequence shown here is derived from an EMBL/GenBank/DDBJ whole genome shotgun (WGS) entry which is preliminary data.</text>
</comment>
<feature type="compositionally biased region" description="Polar residues" evidence="1">
    <location>
        <begin position="117"/>
        <end position="139"/>
    </location>
</feature>
<feature type="compositionally biased region" description="Polar residues" evidence="1">
    <location>
        <begin position="151"/>
        <end position="161"/>
    </location>
</feature>
<name>A0A9Q1G4V1_SYNKA</name>
<organism evidence="2 3">
    <name type="scientific">Synaphobranchus kaupii</name>
    <name type="common">Kaup's arrowtooth eel</name>
    <dbReference type="NCBI Taxonomy" id="118154"/>
    <lineage>
        <taxon>Eukaryota</taxon>
        <taxon>Metazoa</taxon>
        <taxon>Chordata</taxon>
        <taxon>Craniata</taxon>
        <taxon>Vertebrata</taxon>
        <taxon>Euteleostomi</taxon>
        <taxon>Actinopterygii</taxon>
        <taxon>Neopterygii</taxon>
        <taxon>Teleostei</taxon>
        <taxon>Anguilliformes</taxon>
        <taxon>Synaphobranchidae</taxon>
        <taxon>Synaphobranchus</taxon>
    </lineage>
</organism>
<proteinExistence type="predicted"/>
<dbReference type="EMBL" id="JAINUF010000002">
    <property type="protein sequence ID" value="KAJ8375043.1"/>
    <property type="molecule type" value="Genomic_DNA"/>
</dbReference>
<reference evidence="2" key="1">
    <citation type="journal article" date="2023" name="Science">
        <title>Genome structures resolve the early diversification of teleost fishes.</title>
        <authorList>
            <person name="Parey E."/>
            <person name="Louis A."/>
            <person name="Montfort J."/>
            <person name="Bouchez O."/>
            <person name="Roques C."/>
            <person name="Iampietro C."/>
            <person name="Lluch J."/>
            <person name="Castinel A."/>
            <person name="Donnadieu C."/>
            <person name="Desvignes T."/>
            <person name="Floi Bucao C."/>
            <person name="Jouanno E."/>
            <person name="Wen M."/>
            <person name="Mejri S."/>
            <person name="Dirks R."/>
            <person name="Jansen H."/>
            <person name="Henkel C."/>
            <person name="Chen W.J."/>
            <person name="Zahm M."/>
            <person name="Cabau C."/>
            <person name="Klopp C."/>
            <person name="Thompson A.W."/>
            <person name="Robinson-Rechavi M."/>
            <person name="Braasch I."/>
            <person name="Lecointre G."/>
            <person name="Bobe J."/>
            <person name="Postlethwait J.H."/>
            <person name="Berthelot C."/>
            <person name="Roest Crollius H."/>
            <person name="Guiguen Y."/>
        </authorList>
    </citation>
    <scope>NUCLEOTIDE SEQUENCE</scope>
    <source>
        <strain evidence="2">WJC10195</strain>
    </source>
</reference>
<keyword evidence="3" id="KW-1185">Reference proteome</keyword>
<dbReference type="AlphaFoldDB" id="A0A9Q1G4V1"/>
<gene>
    <name evidence="2" type="ORF">SKAU_G00056230</name>
</gene>
<dbReference type="Proteomes" id="UP001152622">
    <property type="component" value="Chromosome 2"/>
</dbReference>
<evidence type="ECO:0000313" key="2">
    <source>
        <dbReference type="EMBL" id="KAJ8375043.1"/>
    </source>
</evidence>
<accession>A0A9Q1G4V1</accession>